<proteinExistence type="predicted"/>
<dbReference type="GeneID" id="20243876"/>
<dbReference type="EMBL" id="KB201507">
    <property type="protein sequence ID" value="ESO96259.1"/>
    <property type="molecule type" value="Genomic_DNA"/>
</dbReference>
<protein>
    <submittedName>
        <fullName evidence="2">Uncharacterized protein</fullName>
    </submittedName>
</protein>
<keyword evidence="3" id="KW-1185">Reference proteome</keyword>
<name>V4C3X7_LOTGI</name>
<evidence type="ECO:0000256" key="1">
    <source>
        <dbReference type="SAM" id="MobiDB-lite"/>
    </source>
</evidence>
<reference evidence="2 3" key="1">
    <citation type="journal article" date="2013" name="Nature">
        <title>Insights into bilaterian evolution from three spiralian genomes.</title>
        <authorList>
            <person name="Simakov O."/>
            <person name="Marletaz F."/>
            <person name="Cho S.J."/>
            <person name="Edsinger-Gonzales E."/>
            <person name="Havlak P."/>
            <person name="Hellsten U."/>
            <person name="Kuo D.H."/>
            <person name="Larsson T."/>
            <person name="Lv J."/>
            <person name="Arendt D."/>
            <person name="Savage R."/>
            <person name="Osoegawa K."/>
            <person name="de Jong P."/>
            <person name="Grimwood J."/>
            <person name="Chapman J.A."/>
            <person name="Shapiro H."/>
            <person name="Aerts A."/>
            <person name="Otillar R.P."/>
            <person name="Terry A.Y."/>
            <person name="Boore J.L."/>
            <person name="Grigoriev I.V."/>
            <person name="Lindberg D.R."/>
            <person name="Seaver E.C."/>
            <person name="Weisblat D.A."/>
            <person name="Putnam N.H."/>
            <person name="Rokhsar D.S."/>
        </authorList>
    </citation>
    <scope>NUCLEOTIDE SEQUENCE [LARGE SCALE GENOMIC DNA]</scope>
</reference>
<dbReference type="HOGENOM" id="CLU_1014012_0_0_1"/>
<feature type="region of interest" description="Disordered" evidence="1">
    <location>
        <begin position="252"/>
        <end position="275"/>
    </location>
</feature>
<dbReference type="PANTHER" id="PTHR24401">
    <property type="entry name" value="SI:CH211-243P7.3-RELATED"/>
    <property type="match status" value="1"/>
</dbReference>
<feature type="non-terminal residue" evidence="2">
    <location>
        <position position="275"/>
    </location>
</feature>
<organism evidence="2 3">
    <name type="scientific">Lottia gigantea</name>
    <name type="common">Giant owl limpet</name>
    <dbReference type="NCBI Taxonomy" id="225164"/>
    <lineage>
        <taxon>Eukaryota</taxon>
        <taxon>Metazoa</taxon>
        <taxon>Spiralia</taxon>
        <taxon>Lophotrochozoa</taxon>
        <taxon>Mollusca</taxon>
        <taxon>Gastropoda</taxon>
        <taxon>Patellogastropoda</taxon>
        <taxon>Lottioidea</taxon>
        <taxon>Lottiidae</taxon>
        <taxon>Lottia</taxon>
    </lineage>
</organism>
<dbReference type="KEGG" id="lgi:LOTGIDRAFT_176615"/>
<evidence type="ECO:0000313" key="2">
    <source>
        <dbReference type="EMBL" id="ESO96259.1"/>
    </source>
</evidence>
<gene>
    <name evidence="2" type="ORF">LOTGIDRAFT_176615</name>
</gene>
<sequence length="275" mass="31290">MENFRFHFDIISFPRISVIIVCITKQFLYVELTENSFIPTKTGLPTSEWIKRLSDYASGTFLFGLGQRPSTGSRWAKELTTIDNCPRHKSVVKKDLFGNVVQCSCEYQRKDVQKTSRKGCKQCSMGNQCGNERGEILMSVLTTSESVDSLREMAEGLMSRFENSQKDLPKCLYTDRECCNQDGPSKFKVLFSKWTDLKIRLDIWHFMRRLALGCTSESHPLYGTFMSRLSSAIFEWDKTDLANLKAAKKKEIEASGIPNPSESAINKAITKGELE</sequence>
<dbReference type="RefSeq" id="XP_009053053.1">
    <property type="nucleotide sequence ID" value="XM_009054805.1"/>
</dbReference>
<dbReference type="Proteomes" id="UP000030746">
    <property type="component" value="Unassembled WGS sequence"/>
</dbReference>
<accession>V4C3X7</accession>
<dbReference type="AlphaFoldDB" id="V4C3X7"/>
<dbReference type="PANTHER" id="PTHR24401:SF29">
    <property type="entry name" value="SI:CH211-243P7.3-RELATED"/>
    <property type="match status" value="1"/>
</dbReference>
<evidence type="ECO:0000313" key="3">
    <source>
        <dbReference type="Proteomes" id="UP000030746"/>
    </source>
</evidence>
<dbReference type="CTD" id="20243876"/>
<dbReference type="OrthoDB" id="6141360at2759"/>